<protein>
    <recommendedName>
        <fullName evidence="2">Ribbon-helix-helix protein CopG domain-containing protein</fullName>
    </recommendedName>
</protein>
<dbReference type="Proteomes" id="UP000251995">
    <property type="component" value="Chromosome"/>
</dbReference>
<feature type="region of interest" description="Disordered" evidence="1">
    <location>
        <begin position="28"/>
        <end position="48"/>
    </location>
</feature>
<evidence type="ECO:0000259" key="2">
    <source>
        <dbReference type="Pfam" id="PF01402"/>
    </source>
</evidence>
<dbReference type="SUPFAM" id="SSF47598">
    <property type="entry name" value="Ribbon-helix-helix"/>
    <property type="match status" value="1"/>
</dbReference>
<reference evidence="3 4" key="1">
    <citation type="submission" date="2017-12" db="EMBL/GenBank/DDBJ databases">
        <title>The whole genome sequence of the Acidipropionibacterium virtanenii sp. nov. type strain JS278.</title>
        <authorList>
            <person name="Laine P."/>
            <person name="Deptula P."/>
            <person name="Varmanen P."/>
            <person name="Auvinen P."/>
        </authorList>
    </citation>
    <scope>NUCLEOTIDE SEQUENCE [LARGE SCALE GENOMIC DNA]</scope>
    <source>
        <strain evidence="3 4">JS278</strain>
    </source>
</reference>
<dbReference type="Pfam" id="PF01402">
    <property type="entry name" value="RHH_1"/>
    <property type="match status" value="1"/>
</dbReference>
<dbReference type="CDD" id="cd21631">
    <property type="entry name" value="RHH_CopG_NikR-like"/>
    <property type="match status" value="1"/>
</dbReference>
<keyword evidence="4" id="KW-1185">Reference proteome</keyword>
<dbReference type="KEGG" id="acij:JS278_00100"/>
<name>A0A344UPU9_9ACTN</name>
<dbReference type="OrthoDB" id="3710927at2"/>
<accession>A0A344UPU9</accession>
<dbReference type="GO" id="GO:0006355">
    <property type="term" value="P:regulation of DNA-templated transcription"/>
    <property type="evidence" value="ECO:0007669"/>
    <property type="project" value="InterPro"/>
</dbReference>
<dbReference type="AlphaFoldDB" id="A0A344UPU9"/>
<dbReference type="InterPro" id="IPR010985">
    <property type="entry name" value="Ribbon_hlx_hlx"/>
</dbReference>
<evidence type="ECO:0000313" key="4">
    <source>
        <dbReference type="Proteomes" id="UP000251995"/>
    </source>
</evidence>
<dbReference type="InterPro" id="IPR002145">
    <property type="entry name" value="CopG"/>
</dbReference>
<sequence>MAKSYGTVDGVEITDDVIEDLVSNAEAGFPGVTPHRMPGRPALGSGPAKTVAVRLDPKLLEALRQRAEHDDQTPSEVIREALRQFLRPTC</sequence>
<dbReference type="EMBL" id="CP025198">
    <property type="protein sequence ID" value="AXE37297.1"/>
    <property type="molecule type" value="Genomic_DNA"/>
</dbReference>
<dbReference type="RefSeq" id="WP_114043470.1">
    <property type="nucleotide sequence ID" value="NZ_CP025198.1"/>
</dbReference>
<gene>
    <name evidence="3" type="ORF">JS278_00100</name>
</gene>
<proteinExistence type="predicted"/>
<evidence type="ECO:0000256" key="1">
    <source>
        <dbReference type="SAM" id="MobiDB-lite"/>
    </source>
</evidence>
<evidence type="ECO:0000313" key="3">
    <source>
        <dbReference type="EMBL" id="AXE37297.1"/>
    </source>
</evidence>
<organism evidence="3 4">
    <name type="scientific">Acidipropionibacterium virtanenii</name>
    <dbReference type="NCBI Taxonomy" id="2057246"/>
    <lineage>
        <taxon>Bacteria</taxon>
        <taxon>Bacillati</taxon>
        <taxon>Actinomycetota</taxon>
        <taxon>Actinomycetes</taxon>
        <taxon>Propionibacteriales</taxon>
        <taxon>Propionibacteriaceae</taxon>
        <taxon>Acidipropionibacterium</taxon>
    </lineage>
</organism>
<feature type="domain" description="Ribbon-helix-helix protein CopG" evidence="2">
    <location>
        <begin position="49"/>
        <end position="86"/>
    </location>
</feature>